<feature type="domain" description="Glycosyl hydrolase family 13 catalytic" evidence="7">
    <location>
        <begin position="142"/>
        <end position="500"/>
    </location>
</feature>
<dbReference type="Proteomes" id="UP000007239">
    <property type="component" value="Chromosome"/>
</dbReference>
<dbReference type="KEGG" id="txy:Thexy_0626"/>
<dbReference type="Gene3D" id="3.20.20.80">
    <property type="entry name" value="Glycosidases"/>
    <property type="match status" value="1"/>
</dbReference>
<dbReference type="Pfam" id="PF22026">
    <property type="entry name" value="Alpha-amylase_C_2"/>
    <property type="match status" value="1"/>
</dbReference>
<dbReference type="InterPro" id="IPR013780">
    <property type="entry name" value="Glyco_hydro_b"/>
</dbReference>
<dbReference type="InterPro" id="IPR006047">
    <property type="entry name" value="GH13_cat_dom"/>
</dbReference>
<gene>
    <name evidence="8" type="ordered locus">Thexy_0626</name>
</gene>
<dbReference type="InterPro" id="IPR054174">
    <property type="entry name" value="Alpha-amylase-like_C"/>
</dbReference>
<comment type="cofactor">
    <cofactor evidence="1">
        <name>Ca(2+)</name>
        <dbReference type="ChEBI" id="CHEBI:29108"/>
    </cofactor>
</comment>
<comment type="similarity">
    <text evidence="2">Belongs to the glycosyl hydrolase 13 family.</text>
</comment>
<dbReference type="SUPFAM" id="SSF51011">
    <property type="entry name" value="Glycosyl hydrolase domain"/>
    <property type="match status" value="1"/>
</dbReference>
<dbReference type="EMBL" id="CP002739">
    <property type="protein sequence ID" value="AEF16677.1"/>
    <property type="molecule type" value="Genomic_DNA"/>
</dbReference>
<dbReference type="GO" id="GO:0047798">
    <property type="term" value="F:cyclomaltodextrinase activity"/>
    <property type="evidence" value="ECO:0007669"/>
    <property type="project" value="UniProtKB-EC"/>
</dbReference>
<accession>F6BI08</accession>
<dbReference type="GO" id="GO:0005975">
    <property type="term" value="P:carbohydrate metabolic process"/>
    <property type="evidence" value="ECO:0007669"/>
    <property type="project" value="InterPro"/>
</dbReference>
<dbReference type="EC" id="3.2.1.54" evidence="8"/>
<organism evidence="8 9">
    <name type="scientific">Thermoanaerobacterium xylanolyticum (strain ATCC 49914 / DSM 7097 / LX-11)</name>
    <dbReference type="NCBI Taxonomy" id="858215"/>
    <lineage>
        <taxon>Bacteria</taxon>
        <taxon>Bacillati</taxon>
        <taxon>Bacillota</taxon>
        <taxon>Clostridia</taxon>
        <taxon>Thermoanaerobacterales</taxon>
        <taxon>Thermoanaerobacteraceae</taxon>
        <taxon>Thermoanaerobacterium</taxon>
    </lineage>
</organism>
<evidence type="ECO:0000256" key="4">
    <source>
        <dbReference type="ARBA" id="ARBA00022801"/>
    </source>
</evidence>
<dbReference type="InterPro" id="IPR013783">
    <property type="entry name" value="Ig-like_fold"/>
</dbReference>
<keyword evidence="3" id="KW-0479">Metal-binding</keyword>
<evidence type="ECO:0000256" key="5">
    <source>
        <dbReference type="ARBA" id="ARBA00022837"/>
    </source>
</evidence>
<keyword evidence="6 8" id="KW-0326">Glycosidase</keyword>
<proteinExistence type="inferred from homology"/>
<dbReference type="InterPro" id="IPR014756">
    <property type="entry name" value="Ig_E-set"/>
</dbReference>
<dbReference type="STRING" id="858215.Thexy_0626"/>
<dbReference type="CDD" id="cd02857">
    <property type="entry name" value="E_set_CDase_PDE_N"/>
    <property type="match status" value="1"/>
</dbReference>
<evidence type="ECO:0000256" key="6">
    <source>
        <dbReference type="ARBA" id="ARBA00023295"/>
    </source>
</evidence>
<reference evidence="8" key="1">
    <citation type="submission" date="2011-05" db="EMBL/GenBank/DDBJ databases">
        <title>Complete sequence of Thermoanaerobacterium xylanolyticum LX-11.</title>
        <authorList>
            <consortium name="US DOE Joint Genome Institute"/>
            <person name="Lucas S."/>
            <person name="Han J."/>
            <person name="Lapidus A."/>
            <person name="Cheng J.-F."/>
            <person name="Goodwin L."/>
            <person name="Pitluck S."/>
            <person name="Peters L."/>
            <person name="Mikhailova N."/>
            <person name="Lu M."/>
            <person name="Han C."/>
            <person name="Tapia R."/>
            <person name="Land M."/>
            <person name="Hauser L."/>
            <person name="Kyrpides N."/>
            <person name="Ivanova N."/>
            <person name="Pagani I."/>
            <person name="Hemme C."/>
            <person name="Woyke T."/>
        </authorList>
    </citation>
    <scope>NUCLEOTIDE SEQUENCE</scope>
    <source>
        <strain evidence="8">LX-11</strain>
    </source>
</reference>
<dbReference type="InterPro" id="IPR017853">
    <property type="entry name" value="GH"/>
</dbReference>
<dbReference type="SUPFAM" id="SSF51445">
    <property type="entry name" value="(Trans)glycosidases"/>
    <property type="match status" value="1"/>
</dbReference>
<evidence type="ECO:0000256" key="1">
    <source>
        <dbReference type="ARBA" id="ARBA00001913"/>
    </source>
</evidence>
<dbReference type="Gene3D" id="2.60.40.10">
    <property type="entry name" value="Immunoglobulins"/>
    <property type="match status" value="1"/>
</dbReference>
<dbReference type="Pfam" id="PF02903">
    <property type="entry name" value="Alpha-amylase_N"/>
    <property type="match status" value="1"/>
</dbReference>
<evidence type="ECO:0000256" key="2">
    <source>
        <dbReference type="ARBA" id="ARBA00008061"/>
    </source>
</evidence>
<dbReference type="Gene3D" id="3.90.400.10">
    <property type="entry name" value="Oligo-1,6-glucosidase, Domain 2"/>
    <property type="match status" value="1"/>
</dbReference>
<dbReference type="InterPro" id="IPR004185">
    <property type="entry name" value="Glyco_hydro_13_lg-like_dom"/>
</dbReference>
<protein>
    <submittedName>
        <fullName evidence="8">Cyclomaltodextrinase</fullName>
        <ecNumber evidence="8">3.2.1.54</ecNumber>
    </submittedName>
</protein>
<dbReference type="HOGENOM" id="CLU_006462_6_2_9"/>
<dbReference type="PANTHER" id="PTHR10357">
    <property type="entry name" value="ALPHA-AMYLASE FAMILY MEMBER"/>
    <property type="match status" value="1"/>
</dbReference>
<evidence type="ECO:0000259" key="7">
    <source>
        <dbReference type="SMART" id="SM00642"/>
    </source>
</evidence>
<keyword evidence="5" id="KW-0106">Calcium</keyword>
<evidence type="ECO:0000313" key="8">
    <source>
        <dbReference type="EMBL" id="AEF16677.1"/>
    </source>
</evidence>
<sequence>MRKGYYMIRQAVYHKSDVPFAYPLNKDELHIVLRTASSDIKKCYIFYRDRYDWMGKFKVKEMFLTQSNELFDYYETTIKLNKKFAYFFYLISNRNEKVYYTESGFYQRRPENSFHGFFQYPYICDMDVFFAPKWTSDCIVYQIFPDRFNNGDKSNDPENVRPWGEKPESTTFFGGDIQGIIDKVEYLKDLGINAIYMTPIFLSPSTHKYNTTDYYKIDPHFGDTHKAKELIDKCHKNGIRVIFDAVFNHCGYDFFAFQDVIKNGKDSKYWDWFNIYEWPIKTTPIPSYEAFADHEWRMPKLMTKNPDVQEYLLNVAEYWIKEVDIDGWRLDVANEIDHHFWRRFREIVKKAKHDAIIVGEVMHDASPWLYGDQFDSVMNYPFKNALVDFFAKRRIDAKRFNTIITEHLMRHMDGVNRAMLNLIGSHDTERFLTMCNGMVVRMKLALVFQFTYIGVPYIYYGDEVGMVGGYDPDCRRCMIWNEEKQNLKLFNFYKTLISLRKENEELRYGTYKTLYARDGIISFKREYKGKSIIVIINDSSKEHSILLNGVQGKLDILGMGKIKIRGKIVSLEPNCAYILK</sequence>
<evidence type="ECO:0000313" key="9">
    <source>
        <dbReference type="Proteomes" id="UP000007239"/>
    </source>
</evidence>
<dbReference type="AlphaFoldDB" id="F6BI08"/>
<dbReference type="PANTHER" id="PTHR10357:SF210">
    <property type="entry name" value="MALTODEXTRIN GLUCOSIDASE"/>
    <property type="match status" value="1"/>
</dbReference>
<dbReference type="SUPFAM" id="SSF81296">
    <property type="entry name" value="E set domains"/>
    <property type="match status" value="1"/>
</dbReference>
<name>F6BI08_THEXL</name>
<dbReference type="eggNOG" id="COG0366">
    <property type="taxonomic scope" value="Bacteria"/>
</dbReference>
<dbReference type="Pfam" id="PF00128">
    <property type="entry name" value="Alpha-amylase"/>
    <property type="match status" value="1"/>
</dbReference>
<dbReference type="Gene3D" id="2.60.40.1180">
    <property type="entry name" value="Golgi alpha-mannosidase II"/>
    <property type="match status" value="1"/>
</dbReference>
<dbReference type="SMART" id="SM00642">
    <property type="entry name" value="Aamy"/>
    <property type="match status" value="1"/>
</dbReference>
<keyword evidence="4 8" id="KW-0378">Hydrolase</keyword>
<keyword evidence="9" id="KW-1185">Reference proteome</keyword>
<evidence type="ECO:0000256" key="3">
    <source>
        <dbReference type="ARBA" id="ARBA00022723"/>
    </source>
</evidence>
<dbReference type="GO" id="GO:0046872">
    <property type="term" value="F:metal ion binding"/>
    <property type="evidence" value="ECO:0007669"/>
    <property type="project" value="UniProtKB-KW"/>
</dbReference>
<dbReference type="CDD" id="cd11338">
    <property type="entry name" value="AmyAc_CMD"/>
    <property type="match status" value="1"/>
</dbReference>
<dbReference type="InterPro" id="IPR045857">
    <property type="entry name" value="O16G_dom_2"/>
</dbReference>